<name>A0A9D3N9H5_9TELE</name>
<comment type="caution">
    <text evidence="1">The sequence shown here is derived from an EMBL/GenBank/DDBJ whole genome shotgun (WGS) entry which is preliminary data.</text>
</comment>
<organism evidence="1 2">
    <name type="scientific">Hemibagrus wyckioides</name>
    <dbReference type="NCBI Taxonomy" id="337641"/>
    <lineage>
        <taxon>Eukaryota</taxon>
        <taxon>Metazoa</taxon>
        <taxon>Chordata</taxon>
        <taxon>Craniata</taxon>
        <taxon>Vertebrata</taxon>
        <taxon>Euteleostomi</taxon>
        <taxon>Actinopterygii</taxon>
        <taxon>Neopterygii</taxon>
        <taxon>Teleostei</taxon>
        <taxon>Ostariophysi</taxon>
        <taxon>Siluriformes</taxon>
        <taxon>Bagridae</taxon>
        <taxon>Hemibagrus</taxon>
    </lineage>
</organism>
<dbReference type="AlphaFoldDB" id="A0A9D3N9H5"/>
<gene>
    <name evidence="1" type="ORF">KOW79_017730</name>
</gene>
<reference evidence="1 2" key="1">
    <citation type="submission" date="2021-06" db="EMBL/GenBank/DDBJ databases">
        <title>Chromosome-level genome assembly of the red-tail catfish (Hemibagrus wyckioides).</title>
        <authorList>
            <person name="Shao F."/>
        </authorList>
    </citation>
    <scope>NUCLEOTIDE SEQUENCE [LARGE SCALE GENOMIC DNA]</scope>
    <source>
        <strain evidence="1">EC202008001</strain>
        <tissue evidence="1">Blood</tissue>
    </source>
</reference>
<sequence>MVLFGSSGDQNHQEHTAVFPFLAREQLQENLLRSFSSRFILGLNPQLPCSCARASPLSQRTKPFHLRAVERDYL</sequence>
<accession>A0A9D3N9H5</accession>
<keyword evidence="2" id="KW-1185">Reference proteome</keyword>
<evidence type="ECO:0000313" key="1">
    <source>
        <dbReference type="EMBL" id="KAG7319256.1"/>
    </source>
</evidence>
<evidence type="ECO:0000313" key="2">
    <source>
        <dbReference type="Proteomes" id="UP000824219"/>
    </source>
</evidence>
<proteinExistence type="predicted"/>
<dbReference type="EMBL" id="JAHKSW010000021">
    <property type="protein sequence ID" value="KAG7319256.1"/>
    <property type="molecule type" value="Genomic_DNA"/>
</dbReference>
<protein>
    <submittedName>
        <fullName evidence="1">Uncharacterized protein</fullName>
    </submittedName>
</protein>
<dbReference type="Proteomes" id="UP000824219">
    <property type="component" value="Linkage Group LG21"/>
</dbReference>